<dbReference type="NCBIfam" id="TIGR02532">
    <property type="entry name" value="IV_pilin_GFxxxE"/>
    <property type="match status" value="1"/>
</dbReference>
<dbReference type="Pfam" id="PF07963">
    <property type="entry name" value="N_methyl"/>
    <property type="match status" value="1"/>
</dbReference>
<dbReference type="InterPro" id="IPR012902">
    <property type="entry name" value="N_methyl_site"/>
</dbReference>
<dbReference type="PANTHER" id="PTHR30093:SF2">
    <property type="entry name" value="TYPE II SECRETION SYSTEM PROTEIN H"/>
    <property type="match status" value="1"/>
</dbReference>
<dbReference type="PANTHER" id="PTHR30093">
    <property type="entry name" value="GENERAL SECRETION PATHWAY PROTEIN G"/>
    <property type="match status" value="1"/>
</dbReference>
<reference evidence="3" key="1">
    <citation type="submission" date="2013-03" db="EMBL/GenBank/DDBJ databases">
        <title>Genome sequence of Chthonomonas calidirosea, the first sequenced genome from the Armatimonadetes phylum (formally candidate division OP10).</title>
        <authorList>
            <person name="Lee K.C.Y."/>
            <person name="Morgan X.C."/>
            <person name="Dunfield P.F."/>
            <person name="Tamas I."/>
            <person name="Houghton K.M."/>
            <person name="Vyssotski M."/>
            <person name="Ryan J.L.J."/>
            <person name="Lagutin K."/>
            <person name="McDonald I.R."/>
            <person name="Stott M.B."/>
        </authorList>
    </citation>
    <scope>NUCLEOTIDE SEQUENCE [LARGE SCALE GENOMIC DNA]</scope>
    <source>
        <strain evidence="3">DSM 23976 / ICMP 18418 / T49</strain>
    </source>
</reference>
<dbReference type="InterPro" id="IPR045584">
    <property type="entry name" value="Pilin-like"/>
</dbReference>
<gene>
    <name evidence="2" type="ORF">CCALI_01222</name>
</gene>
<sequence length="241" mass="26764">MRKGFTLIELLVVIAIIAILAAILFPVFARARESARTNSCLSNEKQIGLAFLMYAQDYDETLPSTPFGSCPTCWPWKAWPGSPGAGWDSVFYTPIQPYIKNVQLLQCPSQNTANRWYGSKGLSYMFSEYLQNANYGFSKIAALTAAPAGVAQISMVVEGFASGIYNDWDNGGPEANHNDGMSRLRWLNYNPWVQPHGGPNILYADGHAKFMPQNAIVSYARPSNWKDCRERPVVDPNCNVP</sequence>
<organism evidence="2 3">
    <name type="scientific">Chthonomonas calidirosea (strain DSM 23976 / ICMP 18418 / T49)</name>
    <dbReference type="NCBI Taxonomy" id="1303518"/>
    <lineage>
        <taxon>Bacteria</taxon>
        <taxon>Bacillati</taxon>
        <taxon>Armatimonadota</taxon>
        <taxon>Chthonomonadia</taxon>
        <taxon>Chthonomonadales</taxon>
        <taxon>Chthonomonadaceae</taxon>
        <taxon>Chthonomonas</taxon>
    </lineage>
</organism>
<dbReference type="OrthoDB" id="255848at2"/>
<name>S0EUL7_CHTCT</name>
<feature type="domain" description="DUF1559" evidence="1">
    <location>
        <begin position="30"/>
        <end position="77"/>
    </location>
</feature>
<keyword evidence="3" id="KW-1185">Reference proteome</keyword>
<dbReference type="AlphaFoldDB" id="S0EUL7"/>
<dbReference type="Gene3D" id="3.30.700.10">
    <property type="entry name" value="Glycoprotein, Type 4 Pilin"/>
    <property type="match status" value="1"/>
</dbReference>
<dbReference type="KEGG" id="ccz:CCALI_01222"/>
<dbReference type="EMBL" id="HF951689">
    <property type="protein sequence ID" value="CCW35040.1"/>
    <property type="molecule type" value="Genomic_DNA"/>
</dbReference>
<dbReference type="RefSeq" id="WP_016482585.1">
    <property type="nucleotide sequence ID" value="NC_021487.1"/>
</dbReference>
<dbReference type="HOGENOM" id="CLU_041661_1_1_0"/>
<dbReference type="SUPFAM" id="SSF54523">
    <property type="entry name" value="Pili subunits"/>
    <property type="match status" value="1"/>
</dbReference>
<dbReference type="PROSITE" id="PS00409">
    <property type="entry name" value="PROKAR_NTER_METHYL"/>
    <property type="match status" value="1"/>
</dbReference>
<accession>S0EUL7</accession>
<dbReference type="InterPro" id="IPR011453">
    <property type="entry name" value="DUF1559"/>
</dbReference>
<dbReference type="STRING" id="454171.CP488_02875"/>
<protein>
    <submittedName>
        <fullName evidence="2">Prepilin-type N-terminal cleavage/methylation domain</fullName>
    </submittedName>
</protein>
<dbReference type="Pfam" id="PF07596">
    <property type="entry name" value="SBP_bac_10"/>
    <property type="match status" value="1"/>
</dbReference>
<proteinExistence type="predicted"/>
<evidence type="ECO:0000313" key="3">
    <source>
        <dbReference type="Proteomes" id="UP000014227"/>
    </source>
</evidence>
<dbReference type="InParanoid" id="S0EUL7"/>
<dbReference type="Proteomes" id="UP000014227">
    <property type="component" value="Chromosome I"/>
</dbReference>
<evidence type="ECO:0000313" key="2">
    <source>
        <dbReference type="EMBL" id="CCW35040.1"/>
    </source>
</evidence>
<evidence type="ECO:0000259" key="1">
    <source>
        <dbReference type="Pfam" id="PF07596"/>
    </source>
</evidence>
<dbReference type="eggNOG" id="COG4968">
    <property type="taxonomic scope" value="Bacteria"/>
</dbReference>
<dbReference type="PATRIC" id="fig|1303518.3.peg.1244"/>